<dbReference type="AlphaFoldDB" id="A0A8B6MC51"/>
<organism evidence="2 3">
    <name type="scientific">Methylocella tundrae</name>
    <dbReference type="NCBI Taxonomy" id="227605"/>
    <lineage>
        <taxon>Bacteria</taxon>
        <taxon>Pseudomonadati</taxon>
        <taxon>Pseudomonadota</taxon>
        <taxon>Alphaproteobacteria</taxon>
        <taxon>Hyphomicrobiales</taxon>
        <taxon>Beijerinckiaceae</taxon>
        <taxon>Methylocella</taxon>
    </lineage>
</organism>
<dbReference type="Proteomes" id="UP000485880">
    <property type="component" value="Unassembled WGS sequence"/>
</dbReference>
<sequence length="171" mass="17525">MACWSDERIAELEGLIAKGASAGEAAAHFGGVFSRNALIGAALRCGLHFNSRPGRRGEAKATALAAPTARPAPPVRRVPALKPPAPKPAPKPTMRPALEAPAPVAELVEGPGVPFAELAAHQCRWPSGGPAVEDFRFCGAARPGAGPYCAAHAARAYAKPRASAAGRIGRD</sequence>
<evidence type="ECO:0000313" key="3">
    <source>
        <dbReference type="Proteomes" id="UP000485880"/>
    </source>
</evidence>
<dbReference type="InterPro" id="IPR011681">
    <property type="entry name" value="GcrA"/>
</dbReference>
<dbReference type="RefSeq" id="WP_174514082.1">
    <property type="nucleotide sequence ID" value="NZ_CABFMQ020000142.1"/>
</dbReference>
<dbReference type="EMBL" id="CABFMQ020000142">
    <property type="protein sequence ID" value="VTZ52514.1"/>
    <property type="molecule type" value="Genomic_DNA"/>
</dbReference>
<feature type="compositionally biased region" description="Pro residues" evidence="1">
    <location>
        <begin position="70"/>
        <end position="93"/>
    </location>
</feature>
<gene>
    <name evidence="2" type="ORF">MPC4_80185</name>
</gene>
<name>A0A8B6MC51_METTU</name>
<reference evidence="2 3" key="1">
    <citation type="submission" date="2019-05" db="EMBL/GenBank/DDBJ databases">
        <authorList>
            <person name="Farhan Ul Haque M."/>
        </authorList>
    </citation>
    <scope>NUCLEOTIDE SEQUENCE [LARGE SCALE GENOMIC DNA]</scope>
    <source>
        <strain evidence="2">2</strain>
    </source>
</reference>
<comment type="caution">
    <text evidence="2">The sequence shown here is derived from an EMBL/GenBank/DDBJ whole genome shotgun (WGS) entry which is preliminary data.</text>
</comment>
<evidence type="ECO:0000256" key="1">
    <source>
        <dbReference type="SAM" id="MobiDB-lite"/>
    </source>
</evidence>
<protein>
    <submittedName>
        <fullName evidence="2">GcrA cell cycle regulator</fullName>
    </submittedName>
</protein>
<evidence type="ECO:0000313" key="2">
    <source>
        <dbReference type="EMBL" id="VTZ52514.1"/>
    </source>
</evidence>
<accession>A0A8B6MC51</accession>
<feature type="region of interest" description="Disordered" evidence="1">
    <location>
        <begin position="62"/>
        <end position="96"/>
    </location>
</feature>
<dbReference type="Pfam" id="PF07750">
    <property type="entry name" value="GcrA"/>
    <property type="match status" value="1"/>
</dbReference>
<proteinExistence type="predicted"/>
<keyword evidence="3" id="KW-1185">Reference proteome</keyword>